<protein>
    <recommendedName>
        <fullName evidence="2">Activator of Hsp90 ATPase homologue 1/2-like C-terminal domain-containing protein</fullName>
    </recommendedName>
</protein>
<dbReference type="OrthoDB" id="9805228at2"/>
<evidence type="ECO:0000259" key="2">
    <source>
        <dbReference type="Pfam" id="PF08327"/>
    </source>
</evidence>
<dbReference type="AlphaFoldDB" id="A0A518IGT0"/>
<comment type="similarity">
    <text evidence="1">Belongs to the AHA1 family.</text>
</comment>
<evidence type="ECO:0000313" key="3">
    <source>
        <dbReference type="EMBL" id="QDV52260.1"/>
    </source>
</evidence>
<accession>A0A518IGT0</accession>
<dbReference type="Proteomes" id="UP000318313">
    <property type="component" value="Chromosome"/>
</dbReference>
<evidence type="ECO:0000256" key="1">
    <source>
        <dbReference type="ARBA" id="ARBA00006817"/>
    </source>
</evidence>
<dbReference type="InterPro" id="IPR013538">
    <property type="entry name" value="ASHA1/2-like_C"/>
</dbReference>
<dbReference type="InterPro" id="IPR023393">
    <property type="entry name" value="START-like_dom_sf"/>
</dbReference>
<dbReference type="EMBL" id="CP037452">
    <property type="protein sequence ID" value="QDV52260.1"/>
    <property type="molecule type" value="Genomic_DNA"/>
</dbReference>
<dbReference type="RefSeq" id="WP_145311604.1">
    <property type="nucleotide sequence ID" value="NZ_CP037452.1"/>
</dbReference>
<name>A0A518IGT0_9PLAN</name>
<reference evidence="3 4" key="1">
    <citation type="submission" date="2019-03" db="EMBL/GenBank/DDBJ databases">
        <title>Deep-cultivation of Planctomycetes and their phenomic and genomic characterization uncovers novel biology.</title>
        <authorList>
            <person name="Wiegand S."/>
            <person name="Jogler M."/>
            <person name="Boedeker C."/>
            <person name="Pinto D."/>
            <person name="Vollmers J."/>
            <person name="Rivas-Marin E."/>
            <person name="Kohn T."/>
            <person name="Peeters S.H."/>
            <person name="Heuer A."/>
            <person name="Rast P."/>
            <person name="Oberbeckmann S."/>
            <person name="Bunk B."/>
            <person name="Jeske O."/>
            <person name="Meyerdierks A."/>
            <person name="Storesund J.E."/>
            <person name="Kallscheuer N."/>
            <person name="Luecker S."/>
            <person name="Lage O.M."/>
            <person name="Pohl T."/>
            <person name="Merkel B.J."/>
            <person name="Hornburger P."/>
            <person name="Mueller R.-W."/>
            <person name="Bruemmer F."/>
            <person name="Labrenz M."/>
            <person name="Spormann A.M."/>
            <person name="Op den Camp H."/>
            <person name="Overmann J."/>
            <person name="Amann R."/>
            <person name="Jetten M.S.M."/>
            <person name="Mascher T."/>
            <person name="Medema M.H."/>
            <person name="Devos D.P."/>
            <person name="Kaster A.-K."/>
            <person name="Ovreas L."/>
            <person name="Rohde M."/>
            <person name="Galperin M.Y."/>
            <person name="Jogler C."/>
        </authorList>
    </citation>
    <scope>NUCLEOTIDE SEQUENCE [LARGE SCALE GENOMIC DNA]</scope>
    <source>
        <strain evidence="3 4">Enr17</strain>
    </source>
</reference>
<organism evidence="3 4">
    <name type="scientific">Gimesia fumaroli</name>
    <dbReference type="NCBI Taxonomy" id="2527976"/>
    <lineage>
        <taxon>Bacteria</taxon>
        <taxon>Pseudomonadati</taxon>
        <taxon>Planctomycetota</taxon>
        <taxon>Planctomycetia</taxon>
        <taxon>Planctomycetales</taxon>
        <taxon>Planctomycetaceae</taxon>
        <taxon>Gimesia</taxon>
    </lineage>
</organism>
<dbReference type="SUPFAM" id="SSF55961">
    <property type="entry name" value="Bet v1-like"/>
    <property type="match status" value="1"/>
</dbReference>
<evidence type="ECO:0000313" key="4">
    <source>
        <dbReference type="Proteomes" id="UP000318313"/>
    </source>
</evidence>
<dbReference type="KEGG" id="gfm:Enr17x_43200"/>
<feature type="domain" description="Activator of Hsp90 ATPase homologue 1/2-like C-terminal" evidence="2">
    <location>
        <begin position="19"/>
        <end position="146"/>
    </location>
</feature>
<gene>
    <name evidence="3" type="ORF">Enr17x_43200</name>
</gene>
<dbReference type="CDD" id="cd07814">
    <property type="entry name" value="SRPBCC_CalC_Aha1-like"/>
    <property type="match status" value="1"/>
</dbReference>
<dbReference type="Pfam" id="PF08327">
    <property type="entry name" value="AHSA1"/>
    <property type="match status" value="1"/>
</dbReference>
<dbReference type="Gene3D" id="3.30.530.20">
    <property type="match status" value="1"/>
</dbReference>
<proteinExistence type="inferred from homology"/>
<keyword evidence="4" id="KW-1185">Reference proteome</keyword>
<sequence>MVAESSEEKLVLRRTYASSPEVVFQVWTNPESMRRWFRPSQEFTHQLIEVDLHVGGQYRVAFESPEGIVDVLTGEFLEVTPPHRLVYSWIWEEPNEHAGIETQVTVEFLEQNGGTELVLTHERFTKPDIKERHLGGWSGALDLLHESFT</sequence>